<keyword evidence="1" id="KW-0812">Transmembrane</keyword>
<feature type="transmembrane region" description="Helical" evidence="1">
    <location>
        <begin position="64"/>
        <end position="87"/>
    </location>
</feature>
<keyword evidence="1" id="KW-1133">Transmembrane helix</keyword>
<accession>A0A2P2INU5</accession>
<name>A0A2P2INU5_RHIMU</name>
<keyword evidence="1" id="KW-0472">Membrane</keyword>
<organism evidence="2">
    <name type="scientific">Rhizophora mucronata</name>
    <name type="common">Asiatic mangrove</name>
    <dbReference type="NCBI Taxonomy" id="61149"/>
    <lineage>
        <taxon>Eukaryota</taxon>
        <taxon>Viridiplantae</taxon>
        <taxon>Streptophyta</taxon>
        <taxon>Embryophyta</taxon>
        <taxon>Tracheophyta</taxon>
        <taxon>Spermatophyta</taxon>
        <taxon>Magnoliopsida</taxon>
        <taxon>eudicotyledons</taxon>
        <taxon>Gunneridae</taxon>
        <taxon>Pentapetalae</taxon>
        <taxon>rosids</taxon>
        <taxon>fabids</taxon>
        <taxon>Malpighiales</taxon>
        <taxon>Rhizophoraceae</taxon>
        <taxon>Rhizophora</taxon>
    </lineage>
</organism>
<reference evidence="2" key="1">
    <citation type="submission" date="2018-02" db="EMBL/GenBank/DDBJ databases">
        <title>Rhizophora mucronata_Transcriptome.</title>
        <authorList>
            <person name="Meera S.P."/>
            <person name="Sreeshan A."/>
            <person name="Augustine A."/>
        </authorList>
    </citation>
    <scope>NUCLEOTIDE SEQUENCE</scope>
    <source>
        <tissue evidence="2">Leaf</tissue>
    </source>
</reference>
<dbReference type="EMBL" id="GGEC01002399">
    <property type="protein sequence ID" value="MBW82882.1"/>
    <property type="molecule type" value="Transcribed_RNA"/>
</dbReference>
<protein>
    <submittedName>
        <fullName evidence="2">Uncharacterized protein MANES_18G052200</fullName>
    </submittedName>
</protein>
<sequence>MNLVIEQTCIHKLINLLINVLICNPLFPLPIVYINKILYFLGFFLLCSLLITPIYFIISTPSSFILIFFRFNIFNLFFQFCLFPLTFDIRSCFFHSRKVFPTKS</sequence>
<proteinExistence type="predicted"/>
<evidence type="ECO:0000313" key="2">
    <source>
        <dbReference type="EMBL" id="MBW82882.1"/>
    </source>
</evidence>
<evidence type="ECO:0000256" key="1">
    <source>
        <dbReference type="SAM" id="Phobius"/>
    </source>
</evidence>
<feature type="transmembrane region" description="Helical" evidence="1">
    <location>
        <begin position="37"/>
        <end position="58"/>
    </location>
</feature>
<dbReference type="AlphaFoldDB" id="A0A2P2INU5"/>